<proteinExistence type="predicted"/>
<keyword evidence="3" id="KW-1185">Reference proteome</keyword>
<evidence type="ECO:0000313" key="3">
    <source>
        <dbReference type="Proteomes" id="UP001159363"/>
    </source>
</evidence>
<gene>
    <name evidence="2" type="ORF">PR048_031438</name>
</gene>
<dbReference type="Proteomes" id="UP001159363">
    <property type="component" value="Chromosome 14"/>
</dbReference>
<organism evidence="2 3">
    <name type="scientific">Dryococelus australis</name>
    <dbReference type="NCBI Taxonomy" id="614101"/>
    <lineage>
        <taxon>Eukaryota</taxon>
        <taxon>Metazoa</taxon>
        <taxon>Ecdysozoa</taxon>
        <taxon>Arthropoda</taxon>
        <taxon>Hexapoda</taxon>
        <taxon>Insecta</taxon>
        <taxon>Pterygota</taxon>
        <taxon>Neoptera</taxon>
        <taxon>Polyneoptera</taxon>
        <taxon>Phasmatodea</taxon>
        <taxon>Verophasmatodea</taxon>
        <taxon>Anareolatae</taxon>
        <taxon>Phasmatidae</taxon>
        <taxon>Eurycanthinae</taxon>
        <taxon>Dryococelus</taxon>
    </lineage>
</organism>
<comment type="caution">
    <text evidence="2">The sequence shown here is derived from an EMBL/GenBank/DDBJ whole genome shotgun (WGS) entry which is preliminary data.</text>
</comment>
<evidence type="ECO:0000256" key="1">
    <source>
        <dbReference type="SAM" id="MobiDB-lite"/>
    </source>
</evidence>
<protein>
    <submittedName>
        <fullName evidence="2">Uncharacterized protein</fullName>
    </submittedName>
</protein>
<feature type="region of interest" description="Disordered" evidence="1">
    <location>
        <begin position="340"/>
        <end position="362"/>
    </location>
</feature>
<dbReference type="EMBL" id="JARBHB010000015">
    <property type="protein sequence ID" value="KAJ8867635.1"/>
    <property type="molecule type" value="Genomic_DNA"/>
</dbReference>
<reference evidence="2 3" key="1">
    <citation type="submission" date="2023-02" db="EMBL/GenBank/DDBJ databases">
        <title>LHISI_Scaffold_Assembly.</title>
        <authorList>
            <person name="Stuart O.P."/>
            <person name="Cleave R."/>
            <person name="Magrath M.J.L."/>
            <person name="Mikheyev A.S."/>
        </authorList>
    </citation>
    <scope>NUCLEOTIDE SEQUENCE [LARGE SCALE GENOMIC DNA]</scope>
    <source>
        <strain evidence="2">Daus_M_001</strain>
        <tissue evidence="2">Leg muscle</tissue>
    </source>
</reference>
<evidence type="ECO:0000313" key="2">
    <source>
        <dbReference type="EMBL" id="KAJ8867635.1"/>
    </source>
</evidence>
<name>A0ABQ9G593_9NEOP</name>
<feature type="region of interest" description="Disordered" evidence="1">
    <location>
        <begin position="250"/>
        <end position="289"/>
    </location>
</feature>
<sequence>MIPTCENPLTRPGIEPGSPWWKASRLTAQPPWPHRSFTVTSNFSGALLKFCFYDITPLHLTKVGAAVAERLDCSPPTKAFNPRCDETAAGSMRFSLQEVVSSCSATWTRFSLHPHSFSYLVLHLLEGPRWPELLTCSSPTKTIRVQSPAGPLSNCAGRCPWSAGFLGDLPFTPPFHSGAAPYSPQSPSSALKTTLLGAARISSISLHLLIEISNRQFRWFEMNFISISSPALNSNGATVICADLRSDLGSRPDGTGDPGVNPPASGIAQHYPHVGKSGRRSRREYSPAVADRQRSIMVRGIENYSTLVQNHDCCTFAYHENGTFNITDVARLDLVGGGMSSRRGATAAPRGDVTCSGRRSEGPIARRGQRSVKLVDAVTRAQRRGGSHFLVLVVVAGEYWQPWLAGGRRPRPHVPTPPFLVRLSLIAPARVLSAEVQISQANRFQNVLERHEHPSYTVALHSDSSSYTRHNSSSTIVRITLRLQYRAYSAHCCQIASAL</sequence>
<accession>A0ABQ9G593</accession>